<dbReference type="PANTHER" id="PTHR12843">
    <property type="entry name" value="PROTEIN-LYSINE N-METHYLTRANSFERASE METTL10"/>
    <property type="match status" value="1"/>
</dbReference>
<dbReference type="GO" id="GO:0005737">
    <property type="term" value="C:cytoplasm"/>
    <property type="evidence" value="ECO:0007669"/>
    <property type="project" value="TreeGrafter"/>
</dbReference>
<evidence type="ECO:0000313" key="3">
    <source>
        <dbReference type="WBParaSite" id="jg22651"/>
    </source>
</evidence>
<dbReference type="AlphaFoldDB" id="A0A915DSE7"/>
<dbReference type="CDD" id="cd02440">
    <property type="entry name" value="AdoMet_MTases"/>
    <property type="match status" value="1"/>
</dbReference>
<reference evidence="3" key="1">
    <citation type="submission" date="2022-11" db="UniProtKB">
        <authorList>
            <consortium name="WormBaseParasite"/>
        </authorList>
    </citation>
    <scope>IDENTIFICATION</scope>
</reference>
<dbReference type="PANTHER" id="PTHR12843:SF5">
    <property type="entry name" value="EEF1A LYSINE METHYLTRANSFERASE 2"/>
    <property type="match status" value="1"/>
</dbReference>
<dbReference type="GO" id="GO:0016279">
    <property type="term" value="F:protein-lysine N-methyltransferase activity"/>
    <property type="evidence" value="ECO:0007669"/>
    <property type="project" value="TreeGrafter"/>
</dbReference>
<dbReference type="InterPro" id="IPR029063">
    <property type="entry name" value="SAM-dependent_MTases_sf"/>
</dbReference>
<proteinExistence type="predicted"/>
<keyword evidence="2" id="KW-1185">Reference proteome</keyword>
<evidence type="ECO:0000313" key="2">
    <source>
        <dbReference type="Proteomes" id="UP000887574"/>
    </source>
</evidence>
<protein>
    <submittedName>
        <fullName evidence="3">Methyltransferase domain-containing protein</fullName>
    </submittedName>
</protein>
<organism evidence="2 3">
    <name type="scientific">Ditylenchus dipsaci</name>
    <dbReference type="NCBI Taxonomy" id="166011"/>
    <lineage>
        <taxon>Eukaryota</taxon>
        <taxon>Metazoa</taxon>
        <taxon>Ecdysozoa</taxon>
        <taxon>Nematoda</taxon>
        <taxon>Chromadorea</taxon>
        <taxon>Rhabditida</taxon>
        <taxon>Tylenchina</taxon>
        <taxon>Tylenchomorpha</taxon>
        <taxon>Sphaerularioidea</taxon>
        <taxon>Anguinidae</taxon>
        <taxon>Anguininae</taxon>
        <taxon>Ditylenchus</taxon>
    </lineage>
</organism>
<dbReference type="SUPFAM" id="SSF53335">
    <property type="entry name" value="S-adenosyl-L-methionine-dependent methyltransferases"/>
    <property type="match status" value="1"/>
</dbReference>
<evidence type="ECO:0000259" key="1">
    <source>
        <dbReference type="Pfam" id="PF13847"/>
    </source>
</evidence>
<name>A0A915DSE7_9BILA</name>
<dbReference type="Pfam" id="PF13847">
    <property type="entry name" value="Methyltransf_31"/>
    <property type="match status" value="1"/>
</dbReference>
<dbReference type="Proteomes" id="UP000887574">
    <property type="component" value="Unplaced"/>
</dbReference>
<dbReference type="Gene3D" id="3.40.50.150">
    <property type="entry name" value="Vaccinia Virus protein VP39"/>
    <property type="match status" value="1"/>
</dbReference>
<dbReference type="InterPro" id="IPR025714">
    <property type="entry name" value="Methyltranfer_dom"/>
</dbReference>
<sequence length="220" mass="24737">MVLSIIFLFGWDQHYDVELENFRQTGDEGDVWFGRSAENRILKFLAENVSQSAAVIDFGCGNGSLLRKLHENGYMNLLGVDYSSNAIELAKKTSEQNRGSSESSVMFEQFDLISDGATNPNFCNRLMLLSKYKTKLKDVLKKPSLIDNAPEISTKGRYFILFSCNFTKDELVDLFGSDGSSFTQKSQLIVKCHLEGRVESLQQGLSSARNSDCYMCRVIC</sequence>
<dbReference type="WBParaSite" id="jg22651">
    <property type="protein sequence ID" value="jg22651"/>
    <property type="gene ID" value="jg22651"/>
</dbReference>
<feature type="domain" description="Methyltransferase" evidence="1">
    <location>
        <begin position="53"/>
        <end position="172"/>
    </location>
</feature>
<accession>A0A915DSE7</accession>